<accession>A0A9P0GFJ2</accession>
<reference evidence="1" key="1">
    <citation type="submission" date="2022-01" db="EMBL/GenBank/DDBJ databases">
        <authorList>
            <person name="King R."/>
        </authorList>
    </citation>
    <scope>NUCLEOTIDE SEQUENCE</scope>
</reference>
<name>A0A9P0GFJ2_9CUCU</name>
<organism evidence="1 2">
    <name type="scientific">Psylliodes chrysocephalus</name>
    <dbReference type="NCBI Taxonomy" id="3402493"/>
    <lineage>
        <taxon>Eukaryota</taxon>
        <taxon>Metazoa</taxon>
        <taxon>Ecdysozoa</taxon>
        <taxon>Arthropoda</taxon>
        <taxon>Hexapoda</taxon>
        <taxon>Insecta</taxon>
        <taxon>Pterygota</taxon>
        <taxon>Neoptera</taxon>
        <taxon>Endopterygota</taxon>
        <taxon>Coleoptera</taxon>
        <taxon>Polyphaga</taxon>
        <taxon>Cucujiformia</taxon>
        <taxon>Chrysomeloidea</taxon>
        <taxon>Chrysomelidae</taxon>
        <taxon>Galerucinae</taxon>
        <taxon>Alticini</taxon>
        <taxon>Psylliodes</taxon>
    </lineage>
</organism>
<evidence type="ECO:0000313" key="2">
    <source>
        <dbReference type="Proteomes" id="UP001153636"/>
    </source>
</evidence>
<gene>
    <name evidence="1" type="ORF">PSYICH_LOCUS8150</name>
</gene>
<protein>
    <submittedName>
        <fullName evidence="1">Uncharacterized protein</fullName>
    </submittedName>
</protein>
<sequence length="224" mass="25176">MSGSIDVIGIKKQMKHQEDSNGVEGTYSEDNSIIGSLNPPNLAIIKKGILPNPHYVCGYNEDQPSAARLQYEELDVSGYHTLSFNPAVYFRVRGDANSSSTLLSLLVYLGIDRQLAGTRHLLSLCLSDGIGGFTSVLYCNMQDGTIVWHTYPEEFVQMSKPTVAWQTDETRRNIVITDHIEQGLYDLQVEHTWEAFRTIFLSCVNPDPASTQKFFCVVNRLFDF</sequence>
<keyword evidence="2" id="KW-1185">Reference proteome</keyword>
<dbReference type="AlphaFoldDB" id="A0A9P0GFJ2"/>
<dbReference type="Proteomes" id="UP001153636">
    <property type="component" value="Chromosome 21"/>
</dbReference>
<proteinExistence type="predicted"/>
<evidence type="ECO:0000313" key="1">
    <source>
        <dbReference type="EMBL" id="CAH1107467.1"/>
    </source>
</evidence>
<dbReference type="EMBL" id="OV651833">
    <property type="protein sequence ID" value="CAH1107467.1"/>
    <property type="molecule type" value="Genomic_DNA"/>
</dbReference>